<evidence type="ECO:0000313" key="2">
    <source>
        <dbReference type="Proteomes" id="UP000510621"/>
    </source>
</evidence>
<reference evidence="1" key="1">
    <citation type="submission" date="2020-06" db="EMBL/GenBank/DDBJ databases">
        <title>Analysis procedures for assessing recovery of high quality, complete, closed genomes from Nanopore long read metagenome sequencing.</title>
        <authorList>
            <person name="Bessarab I."/>
            <person name="Arumugam K."/>
            <person name="Haryono M."/>
            <person name="Liu X."/>
            <person name="Roy S."/>
            <person name="Zuniga-Montanez R.E."/>
            <person name="Qiu G."/>
            <person name="Drautz-Moses D.I."/>
            <person name="Law Y.Y."/>
            <person name="Wuertz S."/>
            <person name="Lauro F.M."/>
            <person name="Huson D.H."/>
            <person name="Williams R.B."/>
        </authorList>
    </citation>
    <scope>NUCLEOTIDE SEQUENCE [LARGE SCALE GENOMIC DNA]</scope>
    <source>
        <strain evidence="1">SSD2</strain>
    </source>
</reference>
<dbReference type="InterPro" id="IPR035943">
    <property type="entry name" value="XisI-like_sf"/>
</dbReference>
<proteinExistence type="predicted"/>
<keyword evidence="2" id="KW-1185">Reference proteome</keyword>
<dbReference type="EMBL" id="CP059265">
    <property type="protein sequence ID" value="QLQ32337.1"/>
    <property type="molecule type" value="Genomic_DNA"/>
</dbReference>
<evidence type="ECO:0000313" key="1">
    <source>
        <dbReference type="EMBL" id="QLQ32337.1"/>
    </source>
</evidence>
<dbReference type="Gene3D" id="3.30.310.110">
    <property type="entry name" value="XisI-like"/>
    <property type="match status" value="1"/>
</dbReference>
<dbReference type="Pfam" id="PF08869">
    <property type="entry name" value="XisI"/>
    <property type="match status" value="1"/>
</dbReference>
<dbReference type="InterPro" id="IPR014968">
    <property type="entry name" value="XisI"/>
</dbReference>
<name>A0A7L6ATS4_9GAMM</name>
<dbReference type="SUPFAM" id="SSF143847">
    <property type="entry name" value="XisI-like"/>
    <property type="match status" value="1"/>
</dbReference>
<sequence length="111" mass="12692">MDKMILYRQNIKRILEEYACLSTGEQEVEAQLSFDDEHGHYQLMHVGWQKQHRVYGSVIHMDLKDGKVWIQHNGTEADLAEELMAAGVAREDIVLGFRSPAVRQFTGYAAA</sequence>
<dbReference type="CDD" id="cd16382">
    <property type="entry name" value="XisI-like"/>
    <property type="match status" value="1"/>
</dbReference>
<accession>A0A7L6ATS4</accession>
<dbReference type="AlphaFoldDB" id="A0A7L6ATS4"/>
<gene>
    <name evidence="1" type="ORF">HZT40_12915</name>
</gene>
<dbReference type="Proteomes" id="UP000510621">
    <property type="component" value="Chromosome"/>
</dbReference>
<protein>
    <submittedName>
        <fullName evidence="1">XisI protein</fullName>
    </submittedName>
</protein>
<dbReference type="KEGG" id="this:HZT40_12915"/>
<organism evidence="1 2">
    <name type="scientific">Candidatus Thiothrix singaporensis</name>
    <dbReference type="NCBI Taxonomy" id="2799669"/>
    <lineage>
        <taxon>Bacteria</taxon>
        <taxon>Pseudomonadati</taxon>
        <taxon>Pseudomonadota</taxon>
        <taxon>Gammaproteobacteria</taxon>
        <taxon>Thiotrichales</taxon>
        <taxon>Thiotrichaceae</taxon>
        <taxon>Thiothrix</taxon>
    </lineage>
</organism>